<dbReference type="EMBL" id="BMED01000002">
    <property type="protein sequence ID" value="GGC76920.1"/>
    <property type="molecule type" value="Genomic_DNA"/>
</dbReference>
<evidence type="ECO:0000313" key="1">
    <source>
        <dbReference type="EMBL" id="GGC76920.1"/>
    </source>
</evidence>
<keyword evidence="2" id="KW-1185">Reference proteome</keyword>
<reference evidence="1" key="1">
    <citation type="journal article" date="2014" name="Int. J. Syst. Evol. Microbiol.">
        <title>Complete genome sequence of Corynebacterium casei LMG S-19264T (=DSM 44701T), isolated from a smear-ripened cheese.</title>
        <authorList>
            <consortium name="US DOE Joint Genome Institute (JGI-PGF)"/>
            <person name="Walter F."/>
            <person name="Albersmeier A."/>
            <person name="Kalinowski J."/>
            <person name="Ruckert C."/>
        </authorList>
    </citation>
    <scope>NUCLEOTIDE SEQUENCE</scope>
    <source>
        <strain evidence="1">CGMCC 1.10998</strain>
    </source>
</reference>
<protein>
    <submittedName>
        <fullName evidence="1">Uncharacterized protein</fullName>
    </submittedName>
</protein>
<comment type="caution">
    <text evidence="1">The sequence shown here is derived from an EMBL/GenBank/DDBJ whole genome shotgun (WGS) entry which is preliminary data.</text>
</comment>
<organism evidence="1 2">
    <name type="scientific">Undibacterium terreum</name>
    <dbReference type="NCBI Taxonomy" id="1224302"/>
    <lineage>
        <taxon>Bacteria</taxon>
        <taxon>Pseudomonadati</taxon>
        <taxon>Pseudomonadota</taxon>
        <taxon>Betaproteobacteria</taxon>
        <taxon>Burkholderiales</taxon>
        <taxon>Oxalobacteraceae</taxon>
        <taxon>Undibacterium</taxon>
    </lineage>
</organism>
<proteinExistence type="predicted"/>
<reference evidence="1" key="2">
    <citation type="submission" date="2020-09" db="EMBL/GenBank/DDBJ databases">
        <authorList>
            <person name="Sun Q."/>
            <person name="Zhou Y."/>
        </authorList>
    </citation>
    <scope>NUCLEOTIDE SEQUENCE</scope>
    <source>
        <strain evidence="1">CGMCC 1.10998</strain>
    </source>
</reference>
<accession>A0A916UN14</accession>
<sequence>MEAALLAEKTNNGYFAKLSDISKEIRNRPTLMNIASRPLRALRSFFAAGITALLFSSASAADTSLFDTWHWDLSAAELQAKLVPEDTKELVRTLKDTRSVAEAAAAMLSEPGINQAAMIRFNTGWQTVWVMYRTEQKFVLAELAISPYGGNAVASTSISYRELSQEQWTPLFKRFASHTQLAPTKALAEGTRMLPGRFWPRGYAGVVDTMEAGRSRSYLLATEDVSQLHIRNPIDELLCTTLFAGMHCRAGAEVKDGWVKASLAELIKQPPVPSQQLAIELCSAVQDEKWDIAQEKLDAGAKLDAYLGNGATCESRTRARNKLPQMTWLTSRGALPFQPDLLGRTITKACNC</sequence>
<gene>
    <name evidence="1" type="ORF">GCM10011396_25190</name>
</gene>
<dbReference type="Proteomes" id="UP000637423">
    <property type="component" value="Unassembled WGS sequence"/>
</dbReference>
<evidence type="ECO:0000313" key="2">
    <source>
        <dbReference type="Proteomes" id="UP000637423"/>
    </source>
</evidence>
<dbReference type="AlphaFoldDB" id="A0A916UN14"/>
<name>A0A916UN14_9BURK</name>